<dbReference type="NCBIfam" id="TIGR04433">
    <property type="entry name" value="UrcA_uranyl"/>
    <property type="match status" value="1"/>
</dbReference>
<evidence type="ECO:0000313" key="2">
    <source>
        <dbReference type="EMBL" id="MFC6036571.1"/>
    </source>
</evidence>
<dbReference type="RefSeq" id="WP_379882187.1">
    <property type="nucleotide sequence ID" value="NZ_JBHPON010000002.1"/>
</dbReference>
<dbReference type="InterPro" id="IPR030972">
    <property type="entry name" value="UrcA_uranyl"/>
</dbReference>
<evidence type="ECO:0000256" key="1">
    <source>
        <dbReference type="SAM" id="SignalP"/>
    </source>
</evidence>
<keyword evidence="3" id="KW-1185">Reference proteome</keyword>
<keyword evidence="1" id="KW-0732">Signal</keyword>
<feature type="signal peptide" evidence="1">
    <location>
        <begin position="1"/>
        <end position="21"/>
    </location>
</feature>
<comment type="caution">
    <text evidence="2">The sequence shown here is derived from an EMBL/GenBank/DDBJ whole genome shotgun (WGS) entry which is preliminary data.</text>
</comment>
<dbReference type="EMBL" id="JBHPON010000002">
    <property type="protein sequence ID" value="MFC6036571.1"/>
    <property type="molecule type" value="Genomic_DNA"/>
</dbReference>
<reference evidence="2 3" key="1">
    <citation type="submission" date="2024-09" db="EMBL/GenBank/DDBJ databases">
        <authorList>
            <person name="Zhang Z.-H."/>
        </authorList>
    </citation>
    <scope>NUCLEOTIDE SEQUENCE [LARGE SCALE GENOMIC DNA]</scope>
    <source>
        <strain evidence="2 3">HHTR114</strain>
    </source>
</reference>
<gene>
    <name evidence="2" type="ORF">ACFMB1_13520</name>
</gene>
<sequence length="97" mass="10769">MIKKLVVAAALSVAFSTPGFADMAYAPAELSTETGALDVYQRIQTAAERTCDDRLNHDSVIKYHKVRDRCVSDVVDELVHKVNDPRLDKIHNERTGA</sequence>
<protein>
    <submittedName>
        <fullName evidence="2">UrcA family protein</fullName>
    </submittedName>
</protein>
<name>A0ABW1KWU1_9PROT</name>
<proteinExistence type="predicted"/>
<accession>A0ABW1KWU1</accession>
<organism evidence="2 3">
    <name type="scientific">Hyphococcus aureus</name>
    <dbReference type="NCBI Taxonomy" id="2666033"/>
    <lineage>
        <taxon>Bacteria</taxon>
        <taxon>Pseudomonadati</taxon>
        <taxon>Pseudomonadota</taxon>
        <taxon>Alphaproteobacteria</taxon>
        <taxon>Parvularculales</taxon>
        <taxon>Parvularculaceae</taxon>
        <taxon>Hyphococcus</taxon>
    </lineage>
</organism>
<feature type="chain" id="PRO_5045457247" evidence="1">
    <location>
        <begin position="22"/>
        <end position="97"/>
    </location>
</feature>
<evidence type="ECO:0000313" key="3">
    <source>
        <dbReference type="Proteomes" id="UP001596116"/>
    </source>
</evidence>
<dbReference type="Proteomes" id="UP001596116">
    <property type="component" value="Unassembled WGS sequence"/>
</dbReference>